<evidence type="ECO:0000256" key="2">
    <source>
        <dbReference type="ARBA" id="ARBA00007886"/>
    </source>
</evidence>
<dbReference type="eggNOG" id="ENOG502Z8GN">
    <property type="taxonomic scope" value="Bacteria"/>
</dbReference>
<keyword evidence="11" id="KW-1185">Reference proteome</keyword>
<evidence type="ECO:0000256" key="6">
    <source>
        <dbReference type="ARBA" id="ARBA00023139"/>
    </source>
</evidence>
<dbReference type="GO" id="GO:0009847">
    <property type="term" value="P:spore germination"/>
    <property type="evidence" value="ECO:0007669"/>
    <property type="project" value="InterPro"/>
</dbReference>
<reference evidence="10 11" key="1">
    <citation type="journal article" date="2008" name="Chem. Biol. Interact.">
        <title>Extending the Bacillus cereus group genomics to putative food-borne pathogens of different toxicity.</title>
        <authorList>
            <person name="Lapidus A."/>
            <person name="Goltsman E."/>
            <person name="Auger S."/>
            <person name="Galleron N."/>
            <person name="Segurens B."/>
            <person name="Dossat C."/>
            <person name="Land M.L."/>
            <person name="Broussolle V."/>
            <person name="Brillard J."/>
            <person name="Guinebretiere M.H."/>
            <person name="Sanchis V."/>
            <person name="Nguen-The C."/>
            <person name="Lereclus D."/>
            <person name="Richardson P."/>
            <person name="Wincker P."/>
            <person name="Weissenbach J."/>
            <person name="Ehrlich S.D."/>
            <person name="Sorokin A."/>
        </authorList>
    </citation>
    <scope>NUCLEOTIDE SEQUENCE [LARGE SCALE GENOMIC DNA]</scope>
    <source>
        <strain evidence="11">DSM 22905 / CIP 110041 / 391-98 / NVH 391-98</strain>
    </source>
</reference>
<keyword evidence="5" id="KW-0472">Membrane</keyword>
<evidence type="ECO:0000256" key="4">
    <source>
        <dbReference type="ARBA" id="ARBA00022729"/>
    </source>
</evidence>
<evidence type="ECO:0000256" key="1">
    <source>
        <dbReference type="ARBA" id="ARBA00004635"/>
    </source>
</evidence>
<dbReference type="InterPro" id="IPR038501">
    <property type="entry name" value="Spore_GerAC_C_sf"/>
</dbReference>
<dbReference type="InterPro" id="IPR008844">
    <property type="entry name" value="Spore_GerAC-like"/>
</dbReference>
<name>A7GLD9_BACCN</name>
<comment type="subcellular location">
    <subcellularLocation>
        <location evidence="1">Membrane</location>
        <topology evidence="1">Lipid-anchor</topology>
    </subcellularLocation>
</comment>
<dbReference type="EMBL" id="CP000764">
    <property type="protein sequence ID" value="ABS20947.1"/>
    <property type="molecule type" value="Genomic_DNA"/>
</dbReference>
<dbReference type="NCBIfam" id="TIGR02887">
    <property type="entry name" value="spore_ger_x_C"/>
    <property type="match status" value="1"/>
</dbReference>
<evidence type="ECO:0000313" key="11">
    <source>
        <dbReference type="Proteomes" id="UP000002300"/>
    </source>
</evidence>
<feature type="domain" description="Spore germination GerAC-like C-terminal" evidence="8">
    <location>
        <begin position="198"/>
        <end position="366"/>
    </location>
</feature>
<dbReference type="PANTHER" id="PTHR35789:SF1">
    <property type="entry name" value="SPORE GERMINATION PROTEIN B3"/>
    <property type="match status" value="1"/>
</dbReference>
<organism evidence="10 11">
    <name type="scientific">Bacillus cytotoxicus (strain DSM 22905 / CIP 110041 / 391-98 / NVH 391-98)</name>
    <dbReference type="NCBI Taxonomy" id="315749"/>
    <lineage>
        <taxon>Bacteria</taxon>
        <taxon>Bacillati</taxon>
        <taxon>Bacillota</taxon>
        <taxon>Bacilli</taxon>
        <taxon>Bacillales</taxon>
        <taxon>Bacillaceae</taxon>
        <taxon>Bacillus</taxon>
        <taxon>Bacillus cereus group</taxon>
    </lineage>
</organism>
<sequence length="374" mass="42926">MSGCSERKEIEERGFVVGAAFDVVKEESEEKKPPRMKGTYQLVLPSALAQQGKQGADGAQYMNINVTADSLFTQIREASKKISRSLFFPHIKVVIFSKDLLKRQNFLEQTLDIFFRAHEMRRNIKIFVSKNQAGKIFEQNAKPENFPAKYIDLLADHADVNSFMLEAVRIGEVQEMLTSKRSFVLPVLELTKQGVKMEGAAIFKGENNKLVGLLSGKDTQGLNYIIGKKVGGFLTIRKKEKVFTYEIHKIRRKIRASFTDPRHPKFIIDMYPKGVLGEVYLGEDAKAWSEKRINSYITKEMERIVGRTIKKVQKEYKTDVLGLGDYYKRHNYKKWKKVEKNWDYGENYFMKTDIAVRVHPVVEHSGSLVPKGGQ</sequence>
<dbReference type="KEGG" id="bcy:Bcer98_0599"/>
<keyword evidence="4" id="KW-0732">Signal</keyword>
<dbReference type="STRING" id="315749.Bcer98_0599"/>
<dbReference type="Proteomes" id="UP000002300">
    <property type="component" value="Chromosome"/>
</dbReference>
<dbReference type="GO" id="GO:0016020">
    <property type="term" value="C:membrane"/>
    <property type="evidence" value="ECO:0007669"/>
    <property type="project" value="UniProtKB-SubCell"/>
</dbReference>
<proteinExistence type="inferred from homology"/>
<evidence type="ECO:0000256" key="7">
    <source>
        <dbReference type="ARBA" id="ARBA00023288"/>
    </source>
</evidence>
<accession>A7GLD9</accession>
<evidence type="ECO:0000259" key="8">
    <source>
        <dbReference type="Pfam" id="PF05504"/>
    </source>
</evidence>
<dbReference type="HOGENOM" id="CLU_051140_0_1_9"/>
<evidence type="ECO:0000256" key="5">
    <source>
        <dbReference type="ARBA" id="ARBA00023136"/>
    </source>
</evidence>
<feature type="domain" description="Spore germination protein N-terminal" evidence="9">
    <location>
        <begin position="7"/>
        <end position="189"/>
    </location>
</feature>
<protein>
    <submittedName>
        <fullName evidence="10">Spore germination B3 GerAC family protein</fullName>
    </submittedName>
</protein>
<dbReference type="Pfam" id="PF05504">
    <property type="entry name" value="Spore_GerAC"/>
    <property type="match status" value="1"/>
</dbReference>
<dbReference type="Pfam" id="PF25198">
    <property type="entry name" value="Spore_GerAC_N"/>
    <property type="match status" value="1"/>
</dbReference>
<dbReference type="InterPro" id="IPR057336">
    <property type="entry name" value="GerAC_N"/>
</dbReference>
<dbReference type="InterPro" id="IPR046953">
    <property type="entry name" value="Spore_GerAC-like_C"/>
</dbReference>
<evidence type="ECO:0000259" key="9">
    <source>
        <dbReference type="Pfam" id="PF25198"/>
    </source>
</evidence>
<keyword evidence="3" id="KW-0309">Germination</keyword>
<gene>
    <name evidence="10" type="ordered locus">Bcer98_0599</name>
</gene>
<evidence type="ECO:0000256" key="3">
    <source>
        <dbReference type="ARBA" id="ARBA00022544"/>
    </source>
</evidence>
<evidence type="ECO:0000313" key="10">
    <source>
        <dbReference type="EMBL" id="ABS20947.1"/>
    </source>
</evidence>
<dbReference type="AlphaFoldDB" id="A7GLD9"/>
<keyword evidence="7" id="KW-0449">Lipoprotein</keyword>
<keyword evidence="6" id="KW-0564">Palmitate</keyword>
<dbReference type="Gene3D" id="3.30.300.210">
    <property type="entry name" value="Nutrient germinant receptor protein C, domain 3"/>
    <property type="match status" value="1"/>
</dbReference>
<comment type="similarity">
    <text evidence="2">Belongs to the GerABKC lipoprotein family.</text>
</comment>
<dbReference type="PANTHER" id="PTHR35789">
    <property type="entry name" value="SPORE GERMINATION PROTEIN B3"/>
    <property type="match status" value="1"/>
</dbReference>